<feature type="domain" description="Orc1-like AAA ATPase" evidence="1">
    <location>
        <begin position="2"/>
        <end position="168"/>
    </location>
</feature>
<dbReference type="Pfam" id="PF13191">
    <property type="entry name" value="AAA_16"/>
    <property type="match status" value="1"/>
</dbReference>
<dbReference type="RefSeq" id="WP_244181037.1">
    <property type="nucleotide sequence ID" value="NZ_BJXZ01000005.1"/>
</dbReference>
<evidence type="ECO:0000313" key="2">
    <source>
        <dbReference type="EMBL" id="ASM54739.1"/>
    </source>
</evidence>
<gene>
    <name evidence="2" type="ORF">PNIG_a2757</name>
</gene>
<dbReference type="Proteomes" id="UP000198329">
    <property type="component" value="Chromosome I"/>
</dbReference>
<evidence type="ECO:0000259" key="1">
    <source>
        <dbReference type="Pfam" id="PF13191"/>
    </source>
</evidence>
<reference evidence="2 3" key="1">
    <citation type="submission" date="2015-03" db="EMBL/GenBank/DDBJ databases">
        <authorList>
            <person name="Xie B.-B."/>
            <person name="Rong J.-C."/>
            <person name="Qin Q.-L."/>
            <person name="Zhang Y.-Z."/>
        </authorList>
    </citation>
    <scope>NUCLEOTIDE SEQUENCE [LARGE SCALE GENOMIC DNA]</scope>
    <source>
        <strain evidence="2 3">KMM 661</strain>
    </source>
</reference>
<dbReference type="PANTHER" id="PTHR34301">
    <property type="entry name" value="DNA-BINDING PROTEIN-RELATED"/>
    <property type="match status" value="1"/>
</dbReference>
<proteinExistence type="predicted"/>
<keyword evidence="3" id="KW-1185">Reference proteome</keyword>
<dbReference type="GeneID" id="300942390"/>
<protein>
    <recommendedName>
        <fullName evidence="1">Orc1-like AAA ATPase domain-containing protein</fullName>
    </recommendedName>
</protein>
<dbReference type="EMBL" id="CP011036">
    <property type="protein sequence ID" value="ASM54739.1"/>
    <property type="molecule type" value="Genomic_DNA"/>
</dbReference>
<dbReference type="KEGG" id="png:PNIG_a2757"/>
<dbReference type="Gene3D" id="3.40.50.300">
    <property type="entry name" value="P-loop containing nucleotide triphosphate hydrolases"/>
    <property type="match status" value="1"/>
</dbReference>
<dbReference type="InterPro" id="IPR041664">
    <property type="entry name" value="AAA_16"/>
</dbReference>
<name>A0AAC9XYE1_9GAMM</name>
<evidence type="ECO:0000313" key="3">
    <source>
        <dbReference type="Proteomes" id="UP000198329"/>
    </source>
</evidence>
<dbReference type="AlphaFoldDB" id="A0AAC9XYE1"/>
<accession>A0AAC9XYE1</accession>
<sequence length="395" mass="44665">MFAGRINEINTFEHGLHQTRNGSPTHFLITGERGIGKSSLLMLYKPLADGSIATEYGNMNFVTINTSISPRTNLNTFIKIIDKGLKRELGKIESVRSFLNETWSFVQRIKIMDSGIEKNSVAEEPDLIIDDLAYSLAETCNRITNPEKGEQAKDGIVFFIDEADAASPELHLGYFIKIVTEMLQQHNCTNVMFVIAGLPEVIGKLSDSHESSLRIFHHLKVKELLKEDRYYVIEQGMSEGNRVNQDLTTISDEAKSRISTLSEGYPHFIQQFAYSAFDINDDGEISEHDVLAGAFNEGGALDSIGRRYYASQYHEQIKSDEYRDVLAIMAESLSAWVKKSEIRQKFTGSDQTLTDALKALTNRKIILKNPSKLGEYRLQQRGFALWIKMFGNRDK</sequence>
<dbReference type="SUPFAM" id="SSF52540">
    <property type="entry name" value="P-loop containing nucleoside triphosphate hydrolases"/>
    <property type="match status" value="1"/>
</dbReference>
<dbReference type="PANTHER" id="PTHR34301:SF8">
    <property type="entry name" value="ATPASE DOMAIN-CONTAINING PROTEIN"/>
    <property type="match status" value="1"/>
</dbReference>
<dbReference type="PROSITE" id="PS00018">
    <property type="entry name" value="EF_HAND_1"/>
    <property type="match status" value="1"/>
</dbReference>
<dbReference type="InterPro" id="IPR018247">
    <property type="entry name" value="EF_Hand_1_Ca_BS"/>
</dbReference>
<organism evidence="2 3">
    <name type="scientific">Pseudoalteromonas nigrifaciens</name>
    <dbReference type="NCBI Taxonomy" id="28109"/>
    <lineage>
        <taxon>Bacteria</taxon>
        <taxon>Pseudomonadati</taxon>
        <taxon>Pseudomonadota</taxon>
        <taxon>Gammaproteobacteria</taxon>
        <taxon>Alteromonadales</taxon>
        <taxon>Pseudoalteromonadaceae</taxon>
        <taxon>Pseudoalteromonas</taxon>
    </lineage>
</organism>
<dbReference type="InterPro" id="IPR027417">
    <property type="entry name" value="P-loop_NTPase"/>
</dbReference>